<proteinExistence type="predicted"/>
<sequence length="635" mass="72791">MWNVVAIGLSKRAWQRVRSKESKTFGGGGAGFTMTYSASVSTALLTSLSSSQVLWRSNCTLVYRLTHSRSIKNKRRIHRSTVQSYYKTLQMVYLLDTQVALPRLTNDVVNQYIMGHLTNRYDLIMENKDKPTCSVTDLFNLLHFHSYQDVNSRCHGRNRIQLPFLMQLIAYTSTRPGSIIEANCYKGRAQVLKYKDMSLSLLRNHLEGGNILVLEVTTTFLKGKRNKREPVTYILYERRDHPIFCPIMNFLALAFADNAFMEGGIRKPEDLYSLEIPSFKEALSIQWKTEIRETPIFRRQIGDRICADTPLGFADLSYSLKRLGLLSGYPQLVTSCVLRRGAAAAVDRQEITEVQRNQIMGHARADVFRRHYLSQRVKVDTQSGYLGAVSRDDIIKNIGLMSAKRDPRAPTKLDPGDDFLQECPALTRLTHNRDQLVTSLRSKYGTLTSAKNSEPYLYDEYIRLRKQICARKKALTRAKLEKTRKEWFERVDSKEIKQQLGGELPSTFTYPTPHFNCPLRSRIAQYFNCPEDASWADTVQALSHLCLQKPPTHTKNGMGENYCPFCFGDKDLQPQDRFHSFFTTGTLRQHIHRKHAAPTTSVTPVACPFECPLQLDNGEHLKCHLAIEHELRLYN</sequence>
<reference evidence="1 2" key="1">
    <citation type="journal article" date="2018" name="Nat. Ecol. Evol.">
        <title>Pezizomycetes genomes reveal the molecular basis of ectomycorrhizal truffle lifestyle.</title>
        <authorList>
            <person name="Murat C."/>
            <person name="Payen T."/>
            <person name="Noel B."/>
            <person name="Kuo A."/>
            <person name="Morin E."/>
            <person name="Chen J."/>
            <person name="Kohler A."/>
            <person name="Krizsan K."/>
            <person name="Balestrini R."/>
            <person name="Da Silva C."/>
            <person name="Montanini B."/>
            <person name="Hainaut M."/>
            <person name="Levati E."/>
            <person name="Barry K.W."/>
            <person name="Belfiori B."/>
            <person name="Cichocki N."/>
            <person name="Clum A."/>
            <person name="Dockter R.B."/>
            <person name="Fauchery L."/>
            <person name="Guy J."/>
            <person name="Iotti M."/>
            <person name="Le Tacon F."/>
            <person name="Lindquist E.A."/>
            <person name="Lipzen A."/>
            <person name="Malagnac F."/>
            <person name="Mello A."/>
            <person name="Molinier V."/>
            <person name="Miyauchi S."/>
            <person name="Poulain J."/>
            <person name="Riccioni C."/>
            <person name="Rubini A."/>
            <person name="Sitrit Y."/>
            <person name="Splivallo R."/>
            <person name="Traeger S."/>
            <person name="Wang M."/>
            <person name="Zifcakova L."/>
            <person name="Wipf D."/>
            <person name="Zambonelli A."/>
            <person name="Paolocci F."/>
            <person name="Nowrousian M."/>
            <person name="Ottonello S."/>
            <person name="Baldrian P."/>
            <person name="Spatafora J.W."/>
            <person name="Henrissat B."/>
            <person name="Nagy L.G."/>
            <person name="Aury J.M."/>
            <person name="Wincker P."/>
            <person name="Grigoriev I.V."/>
            <person name="Bonfante P."/>
            <person name="Martin F.M."/>
        </authorList>
    </citation>
    <scope>NUCLEOTIDE SEQUENCE [LARGE SCALE GENOMIC DNA]</scope>
    <source>
        <strain evidence="1 2">120613-1</strain>
    </source>
</reference>
<name>A0A3N4IYK7_9PEZI</name>
<evidence type="ECO:0008006" key="3">
    <source>
        <dbReference type="Google" id="ProtNLM"/>
    </source>
</evidence>
<organism evidence="1 2">
    <name type="scientific">Choiromyces venosus 120613-1</name>
    <dbReference type="NCBI Taxonomy" id="1336337"/>
    <lineage>
        <taxon>Eukaryota</taxon>
        <taxon>Fungi</taxon>
        <taxon>Dikarya</taxon>
        <taxon>Ascomycota</taxon>
        <taxon>Pezizomycotina</taxon>
        <taxon>Pezizomycetes</taxon>
        <taxon>Pezizales</taxon>
        <taxon>Tuberaceae</taxon>
        <taxon>Choiromyces</taxon>
    </lineage>
</organism>
<protein>
    <recommendedName>
        <fullName evidence="3">C2H2-type domain-containing protein</fullName>
    </recommendedName>
</protein>
<evidence type="ECO:0000313" key="2">
    <source>
        <dbReference type="Proteomes" id="UP000276215"/>
    </source>
</evidence>
<dbReference type="PANTHER" id="PTHR37535:SF4">
    <property type="entry name" value="FLUG DOMAIN-CONTAINING PROTEIN"/>
    <property type="match status" value="1"/>
</dbReference>
<dbReference type="InterPro" id="IPR021842">
    <property type="entry name" value="DUF3435"/>
</dbReference>
<dbReference type="PANTHER" id="PTHR37535">
    <property type="entry name" value="FLUG DOMAIN PROTEIN"/>
    <property type="match status" value="1"/>
</dbReference>
<dbReference type="AlphaFoldDB" id="A0A3N4IYK7"/>
<dbReference type="EMBL" id="ML120509">
    <property type="protein sequence ID" value="RPA90956.1"/>
    <property type="molecule type" value="Genomic_DNA"/>
</dbReference>
<dbReference type="Proteomes" id="UP000276215">
    <property type="component" value="Unassembled WGS sequence"/>
</dbReference>
<dbReference type="Pfam" id="PF11917">
    <property type="entry name" value="DUF3435"/>
    <property type="match status" value="1"/>
</dbReference>
<dbReference type="STRING" id="1336337.A0A3N4IYK7"/>
<dbReference type="OrthoDB" id="5405102at2759"/>
<keyword evidence="2" id="KW-1185">Reference proteome</keyword>
<gene>
    <name evidence="1" type="ORF">L873DRAFT_360229</name>
</gene>
<accession>A0A3N4IYK7</accession>
<evidence type="ECO:0000313" key="1">
    <source>
        <dbReference type="EMBL" id="RPA90956.1"/>
    </source>
</evidence>